<dbReference type="Proteomes" id="UP000057737">
    <property type="component" value="Unassembled WGS sequence"/>
</dbReference>
<keyword evidence="3" id="KW-1185">Reference proteome</keyword>
<evidence type="ECO:0000313" key="3">
    <source>
        <dbReference type="Proteomes" id="UP000057737"/>
    </source>
</evidence>
<accession>A0A120FKN3</accession>
<protein>
    <recommendedName>
        <fullName evidence="1">Amidohydrolase-related domain-containing protein</fullName>
    </recommendedName>
</protein>
<reference evidence="2 3" key="1">
    <citation type="submission" date="2015-11" db="EMBL/GenBank/DDBJ databases">
        <title>Draft Genome Sequence of the Strain BR 10303 (Bradyrhizobium sp.) isolated from nodules of Centrolobium paraense.</title>
        <authorList>
            <person name="Zelli J.E."/>
            <person name="Simoes-Araujo J.L."/>
            <person name="Barauna A.C."/>
            <person name="Silva K."/>
        </authorList>
    </citation>
    <scope>NUCLEOTIDE SEQUENCE [LARGE SCALE GENOMIC DNA]</scope>
    <source>
        <strain evidence="2 3">BR 10303</strain>
    </source>
</reference>
<dbReference type="RefSeq" id="WP_066511499.1">
    <property type="nucleotide sequence ID" value="NZ_LNCU01000092.1"/>
</dbReference>
<dbReference type="EMBL" id="LNCU01000092">
    <property type="protein sequence ID" value="KWV50942.1"/>
    <property type="molecule type" value="Genomic_DNA"/>
</dbReference>
<dbReference type="Gene3D" id="3.20.20.140">
    <property type="entry name" value="Metal-dependent hydrolases"/>
    <property type="match status" value="1"/>
</dbReference>
<comment type="caution">
    <text evidence="2">The sequence shown here is derived from an EMBL/GenBank/DDBJ whole genome shotgun (WGS) entry which is preliminary data.</text>
</comment>
<dbReference type="GO" id="GO:0016787">
    <property type="term" value="F:hydrolase activity"/>
    <property type="evidence" value="ECO:0007669"/>
    <property type="project" value="InterPro"/>
</dbReference>
<evidence type="ECO:0000259" key="1">
    <source>
        <dbReference type="Pfam" id="PF04909"/>
    </source>
</evidence>
<dbReference type="Pfam" id="PF04909">
    <property type="entry name" value="Amidohydro_2"/>
    <property type="match status" value="1"/>
</dbReference>
<dbReference type="InterPro" id="IPR052358">
    <property type="entry name" value="Aro_Compnd_Degr_Hydrolases"/>
</dbReference>
<feature type="domain" description="Amidohydrolase-related" evidence="1">
    <location>
        <begin position="44"/>
        <end position="321"/>
    </location>
</feature>
<name>A0A120FKN3_9BRAD</name>
<dbReference type="AlphaFoldDB" id="A0A120FKN3"/>
<organism evidence="2 3">
    <name type="scientific">Bradyrhizobium macuxiense</name>
    <dbReference type="NCBI Taxonomy" id="1755647"/>
    <lineage>
        <taxon>Bacteria</taxon>
        <taxon>Pseudomonadati</taxon>
        <taxon>Pseudomonadota</taxon>
        <taxon>Alphaproteobacteria</taxon>
        <taxon>Hyphomicrobiales</taxon>
        <taxon>Nitrobacteraceae</taxon>
        <taxon>Bradyrhizobium</taxon>
    </lineage>
</organism>
<gene>
    <name evidence="2" type="ORF">AS156_14050</name>
</gene>
<dbReference type="PANTHER" id="PTHR35563:SF2">
    <property type="entry name" value="BARREL METAL-DEPENDENT HYDROLASE, PUTATIVE (AFU_ORTHOLOGUE AFUA_1G16240)-RELATED"/>
    <property type="match status" value="1"/>
</dbReference>
<dbReference type="InterPro" id="IPR006680">
    <property type="entry name" value="Amidohydro-rel"/>
</dbReference>
<proteinExistence type="predicted"/>
<evidence type="ECO:0000313" key="2">
    <source>
        <dbReference type="EMBL" id="KWV50942.1"/>
    </source>
</evidence>
<dbReference type="SUPFAM" id="SSF51556">
    <property type="entry name" value="Metallo-dependent hydrolases"/>
    <property type="match status" value="1"/>
</dbReference>
<sequence>MLTRRALFKTASALCVSVANLKRVSAAGPKLNTTVAFDLPRGACDAHVHVIGEPAEFPMSPDRDYTPPAATADDLVEMLKFLNIDRVVIVTPTIYGNDNSVTLAAIEKLGRDRARGVALVDETVSSERLDSMMKGGIAGIRLFLGGAGVFRPEAAAKSLQAAVDLANTRGWHLDIAAPPDVVAALAPQLAACPVPLVLGYFGWVAGGVRQPGFEAVLSLVKSGRAYVKLAEPYRLSRKAPDYDNLVPVVRALLAANPERLLWGSGWPHVDSPPVAGRSNTDLAPNLPVDTGHLLNLFAKWVPDAEIRRTILVENPARLYGF</sequence>
<dbReference type="PANTHER" id="PTHR35563">
    <property type="entry name" value="BARREL METAL-DEPENDENT HYDROLASE, PUTATIVE (AFU_ORTHOLOGUE AFUA_1G16240)-RELATED"/>
    <property type="match status" value="1"/>
</dbReference>
<dbReference type="InterPro" id="IPR032466">
    <property type="entry name" value="Metal_Hydrolase"/>
</dbReference>
<dbReference type="OrthoDB" id="9787654at2"/>